<dbReference type="RefSeq" id="WP_092545685.1">
    <property type="nucleotide sequence ID" value="NZ_BOMJ01000010.1"/>
</dbReference>
<evidence type="ECO:0000313" key="7">
    <source>
        <dbReference type="EMBL" id="SDT39285.1"/>
    </source>
</evidence>
<dbReference type="PROSITE" id="PS01162">
    <property type="entry name" value="QOR_ZETA_CRYSTAL"/>
    <property type="match status" value="1"/>
</dbReference>
<dbReference type="PANTHER" id="PTHR44154:SF1">
    <property type="entry name" value="QUINONE OXIDOREDUCTASE"/>
    <property type="match status" value="1"/>
</dbReference>
<dbReference type="SMART" id="SM00829">
    <property type="entry name" value="PKS_ER"/>
    <property type="match status" value="1"/>
</dbReference>
<dbReference type="InterPro" id="IPR013154">
    <property type="entry name" value="ADH-like_N"/>
</dbReference>
<evidence type="ECO:0000313" key="8">
    <source>
        <dbReference type="Proteomes" id="UP000198688"/>
    </source>
</evidence>
<dbReference type="Proteomes" id="UP000198688">
    <property type="component" value="Chromosome I"/>
</dbReference>
<evidence type="ECO:0000256" key="2">
    <source>
        <dbReference type="ARBA" id="ARBA00011881"/>
    </source>
</evidence>
<dbReference type="OrthoDB" id="3727682at2"/>
<dbReference type="InterPro" id="IPR002364">
    <property type="entry name" value="Quin_OxRdtase/zeta-crystal_CS"/>
</dbReference>
<dbReference type="STRING" id="113562.SAMN04489716_3591"/>
<dbReference type="Gene3D" id="3.40.50.720">
    <property type="entry name" value="NAD(P)-binding Rossmann-like Domain"/>
    <property type="match status" value="1"/>
</dbReference>
<evidence type="ECO:0000256" key="5">
    <source>
        <dbReference type="ARBA" id="ARBA00022884"/>
    </source>
</evidence>
<gene>
    <name evidence="7" type="ORF">SAMN04489716_3591</name>
</gene>
<proteinExistence type="predicted"/>
<comment type="subunit">
    <text evidence="2">Homotetramer.</text>
</comment>
<dbReference type="Pfam" id="PF08240">
    <property type="entry name" value="ADH_N"/>
    <property type="match status" value="1"/>
</dbReference>
<name>A0A1H1ZZU4_9ACTN</name>
<evidence type="ECO:0000256" key="4">
    <source>
        <dbReference type="ARBA" id="ARBA00022857"/>
    </source>
</evidence>
<evidence type="ECO:0000256" key="3">
    <source>
        <dbReference type="ARBA" id="ARBA00022490"/>
    </source>
</evidence>
<dbReference type="InterPro" id="IPR020843">
    <property type="entry name" value="ER"/>
</dbReference>
<dbReference type="GO" id="GO:0005737">
    <property type="term" value="C:cytoplasm"/>
    <property type="evidence" value="ECO:0007669"/>
    <property type="project" value="UniProtKB-SubCell"/>
</dbReference>
<feature type="domain" description="Enoyl reductase (ER)" evidence="6">
    <location>
        <begin position="10"/>
        <end position="303"/>
    </location>
</feature>
<accession>A0A1H1ZZU4</accession>
<dbReference type="PANTHER" id="PTHR44154">
    <property type="entry name" value="QUINONE OXIDOREDUCTASE"/>
    <property type="match status" value="1"/>
</dbReference>
<keyword evidence="4" id="KW-0521">NADP</keyword>
<dbReference type="GO" id="GO:0003723">
    <property type="term" value="F:RNA binding"/>
    <property type="evidence" value="ECO:0007669"/>
    <property type="project" value="UniProtKB-KW"/>
</dbReference>
<sequence length="306" mass="30747">MRALQFFEYGPADVLRVTEIPEPHPGPGEIRIAVRTSGVTPADWKLRSGALQHRLPLPLPHALGVDAAGVVDEIGAGVTGVAPGDEVYGMTDLARLGGANAEYAVLNLWAAKPAALSWEQAGGAAANTETAVRVLDLLTITGGDTLLVEGAAGGVGTLAIQLARARGARVIGTASAHNHEFLAGLGAEPVTYGPGLAGRLGGPVDAVFDCAGSGSLAELVTVAGGPGRVVTIADFTAPEHGVHMSRSAGPGADPQSRDALSVAARLAGEGRFTVPLAGVFPLNEAAAAHRLGETGHACGKIVLSVG</sequence>
<evidence type="ECO:0000256" key="1">
    <source>
        <dbReference type="ARBA" id="ARBA00004496"/>
    </source>
</evidence>
<dbReference type="SUPFAM" id="SSF51735">
    <property type="entry name" value="NAD(P)-binding Rossmann-fold domains"/>
    <property type="match status" value="1"/>
</dbReference>
<dbReference type="EMBL" id="LT629758">
    <property type="protein sequence ID" value="SDT39285.1"/>
    <property type="molecule type" value="Genomic_DNA"/>
</dbReference>
<keyword evidence="8" id="KW-1185">Reference proteome</keyword>
<comment type="subcellular location">
    <subcellularLocation>
        <location evidence="1">Cytoplasm</location>
    </subcellularLocation>
</comment>
<dbReference type="CDD" id="cd05289">
    <property type="entry name" value="MDR_like_2"/>
    <property type="match status" value="1"/>
</dbReference>
<reference evidence="7 8" key="1">
    <citation type="submission" date="2016-10" db="EMBL/GenBank/DDBJ databases">
        <authorList>
            <person name="de Groot N.N."/>
        </authorList>
    </citation>
    <scope>NUCLEOTIDE SEQUENCE [LARGE SCALE GENOMIC DNA]</scope>
    <source>
        <strain evidence="7 8">DSM 43941</strain>
    </source>
</reference>
<dbReference type="InterPro" id="IPR051603">
    <property type="entry name" value="Zinc-ADH_QOR/CCCR"/>
</dbReference>
<dbReference type="InterPro" id="IPR011032">
    <property type="entry name" value="GroES-like_sf"/>
</dbReference>
<protein>
    <submittedName>
        <fullName evidence="7">NADPH:quinone reductase</fullName>
    </submittedName>
</protein>
<dbReference type="GO" id="GO:0008270">
    <property type="term" value="F:zinc ion binding"/>
    <property type="evidence" value="ECO:0007669"/>
    <property type="project" value="InterPro"/>
</dbReference>
<keyword evidence="3" id="KW-0963">Cytoplasm</keyword>
<evidence type="ECO:0000259" key="6">
    <source>
        <dbReference type="SMART" id="SM00829"/>
    </source>
</evidence>
<dbReference type="SUPFAM" id="SSF50129">
    <property type="entry name" value="GroES-like"/>
    <property type="match status" value="1"/>
</dbReference>
<dbReference type="AlphaFoldDB" id="A0A1H1ZZU4"/>
<organism evidence="7 8">
    <name type="scientific">Actinoplanes derwentensis</name>
    <dbReference type="NCBI Taxonomy" id="113562"/>
    <lineage>
        <taxon>Bacteria</taxon>
        <taxon>Bacillati</taxon>
        <taxon>Actinomycetota</taxon>
        <taxon>Actinomycetes</taxon>
        <taxon>Micromonosporales</taxon>
        <taxon>Micromonosporaceae</taxon>
        <taxon>Actinoplanes</taxon>
    </lineage>
</organism>
<dbReference type="GO" id="GO:0016491">
    <property type="term" value="F:oxidoreductase activity"/>
    <property type="evidence" value="ECO:0007669"/>
    <property type="project" value="InterPro"/>
</dbReference>
<keyword evidence="5" id="KW-0694">RNA-binding</keyword>
<dbReference type="Gene3D" id="3.90.180.10">
    <property type="entry name" value="Medium-chain alcohol dehydrogenases, catalytic domain"/>
    <property type="match status" value="1"/>
</dbReference>
<dbReference type="Pfam" id="PF13602">
    <property type="entry name" value="ADH_zinc_N_2"/>
    <property type="match status" value="1"/>
</dbReference>
<dbReference type="InterPro" id="IPR036291">
    <property type="entry name" value="NAD(P)-bd_dom_sf"/>
</dbReference>